<dbReference type="EMBL" id="NCVQ01000003">
    <property type="protein sequence ID" value="PWZ38825.1"/>
    <property type="molecule type" value="Genomic_DNA"/>
</dbReference>
<accession>A0A3L6FVC3</accession>
<dbReference type="SUPFAM" id="SSF47459">
    <property type="entry name" value="HLH, helix-loop-helix DNA-binding domain"/>
    <property type="match status" value="1"/>
</dbReference>
<feature type="region of interest" description="Disordered" evidence="7">
    <location>
        <begin position="123"/>
        <end position="145"/>
    </location>
</feature>
<feature type="domain" description="BHLH" evidence="8">
    <location>
        <begin position="35"/>
        <end position="84"/>
    </location>
</feature>
<comment type="subcellular location">
    <subcellularLocation>
        <location evidence="1">Nucleus</location>
    </subcellularLocation>
</comment>
<comment type="caution">
    <text evidence="9">The sequence shown here is derived from an EMBL/GenBank/DDBJ whole genome shotgun (WGS) entry which is preliminary data.</text>
</comment>
<evidence type="ECO:0000259" key="8">
    <source>
        <dbReference type="PROSITE" id="PS50888"/>
    </source>
</evidence>
<reference evidence="9" key="1">
    <citation type="journal article" date="2018" name="Nat. Genet.">
        <title>Extensive intraspecific gene order and gene structural variations between Mo17 and other maize genomes.</title>
        <authorList>
            <person name="Sun S."/>
            <person name="Zhou Y."/>
            <person name="Chen J."/>
            <person name="Shi J."/>
            <person name="Zhao H."/>
            <person name="Zhao H."/>
            <person name="Song W."/>
            <person name="Zhang M."/>
            <person name="Cui Y."/>
            <person name="Dong X."/>
            <person name="Liu H."/>
            <person name="Ma X."/>
            <person name="Jiao Y."/>
            <person name="Wang B."/>
            <person name="Wei X."/>
            <person name="Stein J.C."/>
            <person name="Glaubitz J.C."/>
            <person name="Lu F."/>
            <person name="Yu G."/>
            <person name="Liang C."/>
            <person name="Fengler K."/>
            <person name="Li B."/>
            <person name="Rafalski A."/>
            <person name="Schnable P.S."/>
            <person name="Ware D.H."/>
            <person name="Buckler E.S."/>
            <person name="Lai J."/>
        </authorList>
    </citation>
    <scope>NUCLEOTIDE SEQUENCE [LARGE SCALE GENOMIC DNA]</scope>
    <source>
        <tissue evidence="9">Seedling</tissue>
    </source>
</reference>
<dbReference type="PANTHER" id="PTHR45855">
    <property type="entry name" value="TRANSCRIPTION FACTOR PIF1-RELATED"/>
    <property type="match status" value="1"/>
</dbReference>
<dbReference type="InterPro" id="IPR011598">
    <property type="entry name" value="bHLH_dom"/>
</dbReference>
<dbReference type="InterPro" id="IPR031066">
    <property type="entry name" value="bHLH_ALC-like_plant"/>
</dbReference>
<dbReference type="InterPro" id="IPR047265">
    <property type="entry name" value="PIF1-like_bHLH"/>
</dbReference>
<evidence type="ECO:0000256" key="4">
    <source>
        <dbReference type="ARBA" id="ARBA00023125"/>
    </source>
</evidence>
<evidence type="ECO:0000256" key="6">
    <source>
        <dbReference type="ARBA" id="ARBA00023242"/>
    </source>
</evidence>
<dbReference type="ExpressionAtlas" id="A0A3L6FVC3">
    <property type="expression patterns" value="baseline and differential"/>
</dbReference>
<dbReference type="CDD" id="cd11445">
    <property type="entry name" value="bHLH_AtPIF_like"/>
    <property type="match status" value="1"/>
</dbReference>
<feature type="compositionally biased region" description="Polar residues" evidence="7">
    <location>
        <begin position="125"/>
        <end position="145"/>
    </location>
</feature>
<evidence type="ECO:0000256" key="1">
    <source>
        <dbReference type="ARBA" id="ARBA00004123"/>
    </source>
</evidence>
<evidence type="ECO:0000313" key="9">
    <source>
        <dbReference type="EMBL" id="PWZ38825.1"/>
    </source>
</evidence>
<dbReference type="Proteomes" id="UP000251960">
    <property type="component" value="Chromosome 2"/>
</dbReference>
<organism evidence="9">
    <name type="scientific">Zea mays</name>
    <name type="common">Maize</name>
    <dbReference type="NCBI Taxonomy" id="4577"/>
    <lineage>
        <taxon>Eukaryota</taxon>
        <taxon>Viridiplantae</taxon>
        <taxon>Streptophyta</taxon>
        <taxon>Embryophyta</taxon>
        <taxon>Tracheophyta</taxon>
        <taxon>Spermatophyta</taxon>
        <taxon>Magnoliopsida</taxon>
        <taxon>Liliopsida</taxon>
        <taxon>Poales</taxon>
        <taxon>Poaceae</taxon>
        <taxon>PACMAD clade</taxon>
        <taxon>Panicoideae</taxon>
        <taxon>Andropogonodae</taxon>
        <taxon>Andropogoneae</taxon>
        <taxon>Tripsacinae</taxon>
        <taxon>Zea</taxon>
    </lineage>
</organism>
<dbReference type="Pfam" id="PF00010">
    <property type="entry name" value="HLH"/>
    <property type="match status" value="1"/>
</dbReference>
<evidence type="ECO:0000256" key="2">
    <source>
        <dbReference type="ARBA" id="ARBA00005510"/>
    </source>
</evidence>
<feature type="region of interest" description="Disordered" evidence="7">
    <location>
        <begin position="14"/>
        <end position="38"/>
    </location>
</feature>
<name>A0A3L6FVC3_MAIZE</name>
<dbReference type="GO" id="GO:0046983">
    <property type="term" value="F:protein dimerization activity"/>
    <property type="evidence" value="ECO:0007669"/>
    <property type="project" value="InterPro"/>
</dbReference>
<keyword evidence="3" id="KW-0805">Transcription regulation</keyword>
<dbReference type="SMART" id="SM00353">
    <property type="entry name" value="HLH"/>
    <property type="match status" value="1"/>
</dbReference>
<sequence length="257" mass="29498">MRFRKKLVNNFVKPQELMEDGSAPRRSTPPTRRSRSAEFHNFSERRRRDKINEKLKALQELLPNCNKTDKVSMLDEAIDYLKSLQLQLQMLVMGKGMSPVVPLELQQYMHYITADPAQLPPLRPSGQQPRQFQITQANPQRQSNVESDFLSQMQNLHSSEPPQNFLRPPKLQLYTPIFLCGERWKFKLLDQGYTVQMATLNRGVAYPARATTLDGFLGVPRITSWSDVLLMTKFDTAGVQPCTGKRLFSLGPAAWFT</sequence>
<keyword evidence="5" id="KW-0804">Transcription</keyword>
<dbReference type="InterPro" id="IPR036638">
    <property type="entry name" value="HLH_DNA-bd_sf"/>
</dbReference>
<evidence type="ECO:0000256" key="3">
    <source>
        <dbReference type="ARBA" id="ARBA00023015"/>
    </source>
</evidence>
<dbReference type="AlphaFoldDB" id="A0A3L6FVC3"/>
<evidence type="ECO:0000256" key="5">
    <source>
        <dbReference type="ARBA" id="ARBA00023163"/>
    </source>
</evidence>
<dbReference type="FunFam" id="4.10.280.10:FF:000069">
    <property type="entry name" value="Transcription factor PIF7"/>
    <property type="match status" value="1"/>
</dbReference>
<gene>
    <name evidence="9" type="ORF">Zm00014a_028739</name>
</gene>
<protein>
    <submittedName>
        <fullName evidence="9">Transcription factor APG</fullName>
    </submittedName>
</protein>
<dbReference type="GO" id="GO:0003677">
    <property type="term" value="F:DNA binding"/>
    <property type="evidence" value="ECO:0007669"/>
    <property type="project" value="UniProtKB-KW"/>
</dbReference>
<dbReference type="GO" id="GO:0005634">
    <property type="term" value="C:nucleus"/>
    <property type="evidence" value="ECO:0007669"/>
    <property type="project" value="UniProtKB-SubCell"/>
</dbReference>
<dbReference type="Gene3D" id="4.10.280.10">
    <property type="entry name" value="Helix-loop-helix DNA-binding domain"/>
    <property type="match status" value="1"/>
</dbReference>
<comment type="similarity">
    <text evidence="2">Belongs to the bHLH protein family.</text>
</comment>
<dbReference type="PROSITE" id="PS50888">
    <property type="entry name" value="BHLH"/>
    <property type="match status" value="1"/>
</dbReference>
<evidence type="ECO:0000256" key="7">
    <source>
        <dbReference type="SAM" id="MobiDB-lite"/>
    </source>
</evidence>
<dbReference type="PANTHER" id="PTHR45855:SF16">
    <property type="entry name" value="TRANSCRIPTION FACTOR PIF1"/>
    <property type="match status" value="1"/>
</dbReference>
<keyword evidence="6" id="KW-0539">Nucleus</keyword>
<proteinExistence type="inferred from homology"/>
<keyword evidence="4" id="KW-0238">DNA-binding</keyword>